<gene>
    <name evidence="3" type="ORF">BT96DRAFT_991419</name>
</gene>
<reference evidence="3" key="1">
    <citation type="journal article" date="2019" name="Environ. Microbiol.">
        <title>Fungal ecological strategies reflected in gene transcription - a case study of two litter decomposers.</title>
        <authorList>
            <person name="Barbi F."/>
            <person name="Kohler A."/>
            <person name="Barry K."/>
            <person name="Baskaran P."/>
            <person name="Daum C."/>
            <person name="Fauchery L."/>
            <person name="Ihrmark K."/>
            <person name="Kuo A."/>
            <person name="LaButti K."/>
            <person name="Lipzen A."/>
            <person name="Morin E."/>
            <person name="Grigoriev I.V."/>
            <person name="Henrissat B."/>
            <person name="Lindahl B."/>
            <person name="Martin F."/>
        </authorList>
    </citation>
    <scope>NUCLEOTIDE SEQUENCE</scope>
    <source>
        <strain evidence="3">JB14</strain>
    </source>
</reference>
<name>A0A6A4HWE2_9AGAR</name>
<sequence length="171" mass="18896">MFNRGADVLITGSMIYYLDLRFRTKLLKKQQIRPGFQAPGRFGQIIVRTVECNVLSLFAQAVSVGLFNNSGVGFYFVITDMTLAKVYTFSLLVSLNSRHSDNGHGTSRTGLSSSKGGVELNPLSGRHPQAGAFPSTQVSVHIQQQRTDDWQGQAKAAFNDYEFDTREVVSV</sequence>
<dbReference type="AlphaFoldDB" id="A0A6A4HWE2"/>
<evidence type="ECO:0000256" key="1">
    <source>
        <dbReference type="SAM" id="MobiDB-lite"/>
    </source>
</evidence>
<dbReference type="EMBL" id="ML769437">
    <property type="protein sequence ID" value="KAE9402251.1"/>
    <property type="molecule type" value="Genomic_DNA"/>
</dbReference>
<evidence type="ECO:0000259" key="2">
    <source>
        <dbReference type="Pfam" id="PF20152"/>
    </source>
</evidence>
<dbReference type="Pfam" id="PF20152">
    <property type="entry name" value="DUF6534"/>
    <property type="match status" value="1"/>
</dbReference>
<feature type="compositionally biased region" description="Polar residues" evidence="1">
    <location>
        <begin position="101"/>
        <end position="115"/>
    </location>
</feature>
<accession>A0A6A4HWE2</accession>
<proteinExistence type="predicted"/>
<feature type="domain" description="DUF6534" evidence="2">
    <location>
        <begin position="6"/>
        <end position="100"/>
    </location>
</feature>
<evidence type="ECO:0000313" key="4">
    <source>
        <dbReference type="Proteomes" id="UP000799118"/>
    </source>
</evidence>
<dbReference type="InterPro" id="IPR045339">
    <property type="entry name" value="DUF6534"/>
</dbReference>
<feature type="region of interest" description="Disordered" evidence="1">
    <location>
        <begin position="101"/>
        <end position="126"/>
    </location>
</feature>
<protein>
    <recommendedName>
        <fullName evidence="2">DUF6534 domain-containing protein</fullName>
    </recommendedName>
</protein>
<evidence type="ECO:0000313" key="3">
    <source>
        <dbReference type="EMBL" id="KAE9402251.1"/>
    </source>
</evidence>
<organism evidence="3 4">
    <name type="scientific">Gymnopus androsaceus JB14</name>
    <dbReference type="NCBI Taxonomy" id="1447944"/>
    <lineage>
        <taxon>Eukaryota</taxon>
        <taxon>Fungi</taxon>
        <taxon>Dikarya</taxon>
        <taxon>Basidiomycota</taxon>
        <taxon>Agaricomycotina</taxon>
        <taxon>Agaricomycetes</taxon>
        <taxon>Agaricomycetidae</taxon>
        <taxon>Agaricales</taxon>
        <taxon>Marasmiineae</taxon>
        <taxon>Omphalotaceae</taxon>
        <taxon>Gymnopus</taxon>
    </lineage>
</organism>
<dbReference type="Proteomes" id="UP000799118">
    <property type="component" value="Unassembled WGS sequence"/>
</dbReference>
<dbReference type="OrthoDB" id="3262409at2759"/>
<keyword evidence="4" id="KW-1185">Reference proteome</keyword>